<name>A0A9Q1QD96_9CARY</name>
<evidence type="ECO:0000313" key="2">
    <source>
        <dbReference type="EMBL" id="KAJ8437489.1"/>
    </source>
</evidence>
<feature type="domain" description="Reverse transcriptase zinc-binding" evidence="1">
    <location>
        <begin position="130"/>
        <end position="204"/>
    </location>
</feature>
<proteinExistence type="predicted"/>
<organism evidence="2 3">
    <name type="scientific">Carnegiea gigantea</name>
    <dbReference type="NCBI Taxonomy" id="171969"/>
    <lineage>
        <taxon>Eukaryota</taxon>
        <taxon>Viridiplantae</taxon>
        <taxon>Streptophyta</taxon>
        <taxon>Embryophyta</taxon>
        <taxon>Tracheophyta</taxon>
        <taxon>Spermatophyta</taxon>
        <taxon>Magnoliopsida</taxon>
        <taxon>eudicotyledons</taxon>
        <taxon>Gunneridae</taxon>
        <taxon>Pentapetalae</taxon>
        <taxon>Caryophyllales</taxon>
        <taxon>Cactineae</taxon>
        <taxon>Cactaceae</taxon>
        <taxon>Cactoideae</taxon>
        <taxon>Echinocereeae</taxon>
        <taxon>Carnegiea</taxon>
    </lineage>
</organism>
<evidence type="ECO:0000313" key="3">
    <source>
        <dbReference type="Proteomes" id="UP001153076"/>
    </source>
</evidence>
<dbReference type="Pfam" id="PF13966">
    <property type="entry name" value="zf-RVT"/>
    <property type="match status" value="1"/>
</dbReference>
<evidence type="ECO:0000259" key="1">
    <source>
        <dbReference type="Pfam" id="PF13966"/>
    </source>
</evidence>
<comment type="caution">
    <text evidence="2">The sequence shown here is derived from an EMBL/GenBank/DDBJ whole genome shotgun (WGS) entry which is preliminary data.</text>
</comment>
<accession>A0A9Q1QD96</accession>
<dbReference type="EMBL" id="JAKOGI010000297">
    <property type="protein sequence ID" value="KAJ8437489.1"/>
    <property type="molecule type" value="Genomic_DNA"/>
</dbReference>
<dbReference type="OrthoDB" id="965185at2759"/>
<sequence length="274" mass="31507">MMQEPEALWTRILKHKYCKRWNGVHHLESGRKPSSTWKGICEMRNILQRGGAYSIGDGMRTLFWTQRWATSKPLIEVTTTPIPTEAHGKVEEFAAYIPREIQEQLTAYQVYPEASIGDKPFWGETDSGAFSMTSAIKLMRDDTSPERQAIWTLLWRIEAPQQTKTFLWLVLHDAMITNAARVRRGFASNAYCAICQDEVEDIDHRYRDLIESPGWEVLLGHCYREANQVADRLANMGVELNYAIRLFTLPPVEVAPLMYADTIGTKFPRVIIKQ</sequence>
<keyword evidence="3" id="KW-1185">Reference proteome</keyword>
<dbReference type="InterPro" id="IPR026960">
    <property type="entry name" value="RVT-Znf"/>
</dbReference>
<gene>
    <name evidence="2" type="ORF">Cgig2_007466</name>
</gene>
<protein>
    <recommendedName>
        <fullName evidence="1">Reverse transcriptase zinc-binding domain-containing protein</fullName>
    </recommendedName>
</protein>
<dbReference type="Proteomes" id="UP001153076">
    <property type="component" value="Unassembled WGS sequence"/>
</dbReference>
<dbReference type="AlphaFoldDB" id="A0A9Q1QD96"/>
<reference evidence="2" key="1">
    <citation type="submission" date="2022-04" db="EMBL/GenBank/DDBJ databases">
        <title>Carnegiea gigantea Genome sequencing and assembly v2.</title>
        <authorList>
            <person name="Copetti D."/>
            <person name="Sanderson M.J."/>
            <person name="Burquez A."/>
            <person name="Wojciechowski M.F."/>
        </authorList>
    </citation>
    <scope>NUCLEOTIDE SEQUENCE</scope>
    <source>
        <strain evidence="2">SGP5-SGP5p</strain>
        <tissue evidence="2">Aerial part</tissue>
    </source>
</reference>